<keyword evidence="2" id="KW-1185">Reference proteome</keyword>
<organism evidence="1 2">
    <name type="scientific">Canavalia gladiata</name>
    <name type="common">Sword bean</name>
    <name type="synonym">Dolichos gladiatus</name>
    <dbReference type="NCBI Taxonomy" id="3824"/>
    <lineage>
        <taxon>Eukaryota</taxon>
        <taxon>Viridiplantae</taxon>
        <taxon>Streptophyta</taxon>
        <taxon>Embryophyta</taxon>
        <taxon>Tracheophyta</taxon>
        <taxon>Spermatophyta</taxon>
        <taxon>Magnoliopsida</taxon>
        <taxon>eudicotyledons</taxon>
        <taxon>Gunneridae</taxon>
        <taxon>Pentapetalae</taxon>
        <taxon>rosids</taxon>
        <taxon>fabids</taxon>
        <taxon>Fabales</taxon>
        <taxon>Fabaceae</taxon>
        <taxon>Papilionoideae</taxon>
        <taxon>50 kb inversion clade</taxon>
        <taxon>NPAAA clade</taxon>
        <taxon>indigoferoid/millettioid clade</taxon>
        <taxon>Phaseoleae</taxon>
        <taxon>Canavalia</taxon>
    </lineage>
</organism>
<evidence type="ECO:0000313" key="2">
    <source>
        <dbReference type="Proteomes" id="UP001367508"/>
    </source>
</evidence>
<dbReference type="Proteomes" id="UP001367508">
    <property type="component" value="Unassembled WGS sequence"/>
</dbReference>
<name>A0AAN9QW86_CANGL</name>
<dbReference type="EMBL" id="JAYMYQ010000002">
    <property type="protein sequence ID" value="KAK7350237.1"/>
    <property type="molecule type" value="Genomic_DNA"/>
</dbReference>
<reference evidence="1 2" key="1">
    <citation type="submission" date="2024-01" db="EMBL/GenBank/DDBJ databases">
        <title>The genomes of 5 underutilized Papilionoideae crops provide insights into root nodulation and disease resistanc.</title>
        <authorList>
            <person name="Jiang F."/>
        </authorList>
    </citation>
    <scope>NUCLEOTIDE SEQUENCE [LARGE SCALE GENOMIC DNA]</scope>
    <source>
        <strain evidence="1">LVBAO_FW01</strain>
        <tissue evidence="1">Leaves</tissue>
    </source>
</reference>
<dbReference type="AlphaFoldDB" id="A0AAN9QW86"/>
<sequence length="198" mass="22526">MPSIGLFRRSLFTVESLEYIRRSNFQDRNPLSFLENVGTREFVGSLASRVYFFKVYMRLPLRSLVPPFEPKLANLSSVLGRNRGDFARIMDFPEVSSRSAVHEEDQPANLALPLAKISQAIDEGFFVENRQMPHLSLPLIPLKINQEASAKSQPKNIPLLCYFPYQRSAGLPGITMCLSWWELASWGQEPLLKILPEA</sequence>
<comment type="caution">
    <text evidence="1">The sequence shown here is derived from an EMBL/GenBank/DDBJ whole genome shotgun (WGS) entry which is preliminary data.</text>
</comment>
<gene>
    <name evidence="1" type="ORF">VNO77_08575</name>
</gene>
<proteinExistence type="predicted"/>
<protein>
    <submittedName>
        <fullName evidence="1">Uncharacterized protein</fullName>
    </submittedName>
</protein>
<evidence type="ECO:0000313" key="1">
    <source>
        <dbReference type="EMBL" id="KAK7350237.1"/>
    </source>
</evidence>
<accession>A0AAN9QW86</accession>